<dbReference type="EMBL" id="AAZO01005558">
    <property type="status" value="NOT_ANNOTATED_CDS"/>
    <property type="molecule type" value="Genomic_DNA"/>
</dbReference>
<reference evidence="3" key="2">
    <citation type="submission" date="2007-04" db="EMBL/GenBank/DDBJ databases">
        <title>The genome of the human body louse.</title>
        <authorList>
            <consortium name="The Human Body Louse Genome Consortium"/>
            <person name="Kirkness E."/>
            <person name="Walenz B."/>
            <person name="Hass B."/>
            <person name="Bruggner R."/>
            <person name="Strausberg R."/>
        </authorList>
    </citation>
    <scope>NUCLEOTIDE SEQUENCE</scope>
    <source>
        <strain evidence="3">USDA</strain>
    </source>
</reference>
<proteinExistence type="predicted"/>
<keyword evidence="2" id="KW-0732">Signal</keyword>
<keyword evidence="5" id="KW-1185">Reference proteome</keyword>
<accession>E0VUZ5</accession>
<reference evidence="4" key="3">
    <citation type="submission" date="2020-05" db="UniProtKB">
        <authorList>
            <consortium name="EnsemblMetazoa"/>
        </authorList>
    </citation>
    <scope>IDENTIFICATION</scope>
    <source>
        <strain evidence="4">USDA</strain>
    </source>
</reference>
<name>E0VUZ5_PEDHC</name>
<evidence type="ECO:0000256" key="1">
    <source>
        <dbReference type="SAM" id="MobiDB-lite"/>
    </source>
</evidence>
<dbReference type="HOGENOM" id="CLU_601736_0_0_1"/>
<feature type="chain" id="PRO_5011412679" evidence="2">
    <location>
        <begin position="20"/>
        <end position="455"/>
    </location>
</feature>
<dbReference type="VEuPathDB" id="VectorBase:PHUM456970"/>
<dbReference type="OMA" id="FKGAHEE"/>
<dbReference type="AlphaFoldDB" id="E0VUZ5"/>
<reference evidence="3" key="1">
    <citation type="submission" date="2007-04" db="EMBL/GenBank/DDBJ databases">
        <title>Annotation of Pediculus humanus corporis strain USDA.</title>
        <authorList>
            <person name="Kirkness E."/>
            <person name="Hannick L."/>
            <person name="Hass B."/>
            <person name="Bruggner R."/>
            <person name="Lawson D."/>
            <person name="Bidwell S."/>
            <person name="Joardar V."/>
            <person name="Caler E."/>
            <person name="Walenz B."/>
            <person name="Inman J."/>
            <person name="Schobel S."/>
            <person name="Galinsky K."/>
            <person name="Amedeo P."/>
            <person name="Strausberg R."/>
        </authorList>
    </citation>
    <scope>NUCLEOTIDE SEQUENCE</scope>
    <source>
        <strain evidence="3">USDA</strain>
    </source>
</reference>
<dbReference type="OrthoDB" id="6620482at2759"/>
<dbReference type="Proteomes" id="UP000009046">
    <property type="component" value="Unassembled WGS sequence"/>
</dbReference>
<feature type="signal peptide" evidence="2">
    <location>
        <begin position="1"/>
        <end position="19"/>
    </location>
</feature>
<dbReference type="CTD" id="8230649"/>
<dbReference type="EnsemblMetazoa" id="PHUM456970-RA">
    <property type="protein sequence ID" value="PHUM456970-PA"/>
    <property type="gene ID" value="PHUM456970"/>
</dbReference>
<dbReference type="eggNOG" id="ENOG502S9MC">
    <property type="taxonomic scope" value="Eukaryota"/>
</dbReference>
<evidence type="ECO:0000313" key="4">
    <source>
        <dbReference type="EnsemblMetazoa" id="PHUM456970-PA"/>
    </source>
</evidence>
<dbReference type="InterPro" id="IPR031959">
    <property type="entry name" value="DUF4779"/>
</dbReference>
<dbReference type="GeneID" id="8230649"/>
<dbReference type="Pfam" id="PF16009">
    <property type="entry name" value="DUF4779"/>
    <property type="match status" value="1"/>
</dbReference>
<dbReference type="EMBL" id="DS235797">
    <property type="protein sequence ID" value="EEB17201.1"/>
    <property type="molecule type" value="Genomic_DNA"/>
</dbReference>
<feature type="region of interest" description="Disordered" evidence="1">
    <location>
        <begin position="313"/>
        <end position="335"/>
    </location>
</feature>
<dbReference type="KEGG" id="phu:Phum_PHUM456970"/>
<dbReference type="RefSeq" id="XP_002429939.1">
    <property type="nucleotide sequence ID" value="XM_002429894.1"/>
</dbReference>
<protein>
    <submittedName>
        <fullName evidence="3 4">Harpin hrpN, putative</fullName>
    </submittedName>
</protein>
<gene>
    <name evidence="4" type="primary">8230649</name>
    <name evidence="3" type="ORF">Phum_PHUM456970</name>
</gene>
<organism>
    <name type="scientific">Pediculus humanus subsp. corporis</name>
    <name type="common">Body louse</name>
    <dbReference type="NCBI Taxonomy" id="121224"/>
    <lineage>
        <taxon>Eukaryota</taxon>
        <taxon>Metazoa</taxon>
        <taxon>Ecdysozoa</taxon>
        <taxon>Arthropoda</taxon>
        <taxon>Hexapoda</taxon>
        <taxon>Insecta</taxon>
        <taxon>Pterygota</taxon>
        <taxon>Neoptera</taxon>
        <taxon>Paraneoptera</taxon>
        <taxon>Psocodea</taxon>
        <taxon>Troctomorpha</taxon>
        <taxon>Phthiraptera</taxon>
        <taxon>Anoplura</taxon>
        <taxon>Pediculidae</taxon>
        <taxon>Pediculus</taxon>
    </lineage>
</organism>
<sequence>MFVEYICSIGLLLVVSASGAAISDLSVASTKFGPHYHQHGGLQHFVTPVEGFVSPVIEQGVHIAPESLAYGAGVGVGHGVGIGSHGVAIESVGGAGYGVGAGLGAGLGAGVGTVGLGAGVGAAGLGARVGAAGLGARVGAVGLGAGVGAAGLGAGVGAVGVGAAGLGAGVGTGYTVVAQPVVAAAGVPLVGGGYRGGYNGGYQSSGLNEGALALGNKGEHLYREAVDGEFKDGSYQRNGGHKNGGYHGVETYNDNKHHLADDHSDQIVYSGANGLKSNQGSGELYDKNTGYAVNSYNALGDEQLKGYQKGHKKTGFKKSYHKDESGNDETFYDSDHDEGNYEFGKKYGDNYGTNYLGGLSGNKKFNEYSVGQDGRHGHVENGKLVAQNRGVKDYYNNNGHYNDAKHYGGSGGYQSSETAKLGLNHGFQNGYNNGKRLTGYENSKIGTGFQLPYVY</sequence>
<evidence type="ECO:0000313" key="3">
    <source>
        <dbReference type="EMBL" id="EEB17201.1"/>
    </source>
</evidence>
<dbReference type="InParanoid" id="E0VUZ5"/>
<evidence type="ECO:0000256" key="2">
    <source>
        <dbReference type="SAM" id="SignalP"/>
    </source>
</evidence>
<evidence type="ECO:0000313" key="5">
    <source>
        <dbReference type="Proteomes" id="UP000009046"/>
    </source>
</evidence>